<evidence type="ECO:0000256" key="3">
    <source>
        <dbReference type="ARBA" id="ARBA00022723"/>
    </source>
</evidence>
<comment type="cofactor">
    <cofactor evidence="1">
        <name>Zn(2+)</name>
        <dbReference type="ChEBI" id="CHEBI:29105"/>
    </cofactor>
</comment>
<evidence type="ECO:0000259" key="8">
    <source>
        <dbReference type="Pfam" id="PF01435"/>
    </source>
</evidence>
<evidence type="ECO:0000313" key="9">
    <source>
        <dbReference type="EMBL" id="MEN3535523.1"/>
    </source>
</evidence>
<evidence type="ECO:0000256" key="1">
    <source>
        <dbReference type="ARBA" id="ARBA00001947"/>
    </source>
</evidence>
<protein>
    <submittedName>
        <fullName evidence="9">M48 family metalloprotease</fullName>
        <ecNumber evidence="9">3.4.24.-</ecNumber>
    </submittedName>
</protein>
<dbReference type="RefSeq" id="WP_346225569.1">
    <property type="nucleotide sequence ID" value="NZ_JBDJAW010000006.1"/>
</dbReference>
<dbReference type="InterPro" id="IPR001915">
    <property type="entry name" value="Peptidase_M48"/>
</dbReference>
<evidence type="ECO:0000256" key="2">
    <source>
        <dbReference type="ARBA" id="ARBA00022670"/>
    </source>
</evidence>
<feature type="transmembrane region" description="Helical" evidence="7">
    <location>
        <begin position="332"/>
        <end position="356"/>
    </location>
</feature>
<keyword evidence="3" id="KW-0479">Metal-binding</keyword>
<keyword evidence="2" id="KW-0645">Protease</keyword>
<feature type="transmembrane region" description="Helical" evidence="7">
    <location>
        <begin position="418"/>
        <end position="438"/>
    </location>
</feature>
<feature type="transmembrane region" description="Helical" evidence="7">
    <location>
        <begin position="19"/>
        <end position="39"/>
    </location>
</feature>
<feature type="transmembrane region" description="Helical" evidence="7">
    <location>
        <begin position="450"/>
        <end position="471"/>
    </location>
</feature>
<feature type="transmembrane region" description="Helical" evidence="7">
    <location>
        <begin position="223"/>
        <end position="241"/>
    </location>
</feature>
<keyword evidence="7" id="KW-0812">Transmembrane</keyword>
<reference evidence="9 10" key="1">
    <citation type="submission" date="2024-05" db="EMBL/GenBank/DDBJ databases">
        <title>Microbispora sp.ZYX-F-249.</title>
        <authorList>
            <person name="Xie H."/>
        </authorList>
    </citation>
    <scope>NUCLEOTIDE SEQUENCE [LARGE SCALE GENOMIC DNA]</scope>
    <source>
        <strain evidence="9 10">ZYX-F-249</strain>
    </source>
</reference>
<dbReference type="EC" id="3.4.24.-" evidence="9"/>
<feature type="domain" description="Peptidase M48" evidence="8">
    <location>
        <begin position="109"/>
        <end position="288"/>
    </location>
</feature>
<dbReference type="EMBL" id="JBDJAW010000006">
    <property type="protein sequence ID" value="MEN3535523.1"/>
    <property type="molecule type" value="Genomic_DNA"/>
</dbReference>
<feature type="transmembrane region" description="Helical" evidence="7">
    <location>
        <begin position="486"/>
        <end position="510"/>
    </location>
</feature>
<evidence type="ECO:0000313" key="10">
    <source>
        <dbReference type="Proteomes" id="UP001447516"/>
    </source>
</evidence>
<feature type="transmembrane region" description="Helical" evidence="7">
    <location>
        <begin position="302"/>
        <end position="320"/>
    </location>
</feature>
<dbReference type="Proteomes" id="UP001447516">
    <property type="component" value="Unassembled WGS sequence"/>
</dbReference>
<keyword evidence="7" id="KW-1133">Transmembrane helix</keyword>
<name>A0ABV0AJM1_9ACTN</name>
<feature type="transmembrane region" description="Helical" evidence="7">
    <location>
        <begin position="368"/>
        <end position="386"/>
    </location>
</feature>
<evidence type="ECO:0000256" key="4">
    <source>
        <dbReference type="ARBA" id="ARBA00022801"/>
    </source>
</evidence>
<keyword evidence="7" id="KW-0472">Membrane</keyword>
<keyword evidence="10" id="KW-1185">Reference proteome</keyword>
<proteinExistence type="predicted"/>
<evidence type="ECO:0000256" key="7">
    <source>
        <dbReference type="SAM" id="Phobius"/>
    </source>
</evidence>
<evidence type="ECO:0000256" key="6">
    <source>
        <dbReference type="ARBA" id="ARBA00023049"/>
    </source>
</evidence>
<sequence length="654" mass="68867">MGAADPFALPPPSTARLRLLFLTVAAGSFFAGHWFLVLAGDVWRDRTLACGRLADVPAFLGCSTRVMVVRSLAPWSGPLLVAALMTLAHALAPLVITRRHRAAPFADWPEVVEAAVRAAGLTRRPVLMQSARDLLRDRMFVYGRHPRHRVMLSAAAGFSLSGKQAKPAAVAMLAHELGHLRNRDADRSYLAVFATVCFVLVAAVPLCLSAALTMDGTPARAVAWRTAVVTLLVAGTFAAVVRAREHDADLRAARSHPDEVRAWLSTGRQERPWPVPIHPSLASRLRVLLDPAPHMRASPGEALTAGVAAGIVVTELGVPLQTALPIPPITAYWIAGLLVAVPVVQVVGLGVWRAVLAEPAKPAVRPRVAATGLALGAGFAAGAVLSPRASAEWILWLTTAPEAAANLTPGRIPLGTTAWLLAAVLLLSTAITCWLALAARAWLPARGPSAWRYAAPVAVAVIAVVSGTWFVAVRLAAGEEVPAGRLAWLVVTPQVAVVLAVLVLLCALALRPLRGRRSRPAVVMVPAVLLVTALAGMASLPEPAAREAAPPPAAALPDSAQAGVICLGLFTTGTAAYGDPADHPARARMGALLRGSDDALLRQVGGLFLDSADRRSTDLAAVAWTAFVRRCDQIRRYPTGPVPRPTPPFPVESW</sequence>
<dbReference type="Pfam" id="PF01435">
    <property type="entry name" value="Peptidase_M48"/>
    <property type="match status" value="1"/>
</dbReference>
<feature type="transmembrane region" description="Helical" evidence="7">
    <location>
        <begin position="189"/>
        <end position="211"/>
    </location>
</feature>
<keyword evidence="4 9" id="KW-0378">Hydrolase</keyword>
<evidence type="ECO:0000256" key="5">
    <source>
        <dbReference type="ARBA" id="ARBA00022833"/>
    </source>
</evidence>
<keyword evidence="6 9" id="KW-0482">Metalloprotease</keyword>
<organism evidence="9 10">
    <name type="scientific">Microbispora maris</name>
    <dbReference type="NCBI Taxonomy" id="3144104"/>
    <lineage>
        <taxon>Bacteria</taxon>
        <taxon>Bacillati</taxon>
        <taxon>Actinomycetota</taxon>
        <taxon>Actinomycetes</taxon>
        <taxon>Streptosporangiales</taxon>
        <taxon>Streptosporangiaceae</taxon>
        <taxon>Microbispora</taxon>
    </lineage>
</organism>
<gene>
    <name evidence="9" type="ORF">AAH991_10465</name>
</gene>
<dbReference type="GO" id="GO:0008237">
    <property type="term" value="F:metallopeptidase activity"/>
    <property type="evidence" value="ECO:0007669"/>
    <property type="project" value="UniProtKB-KW"/>
</dbReference>
<accession>A0ABV0AJM1</accession>
<feature type="transmembrane region" description="Helical" evidence="7">
    <location>
        <begin position="560"/>
        <end position="578"/>
    </location>
</feature>
<keyword evidence="5" id="KW-0862">Zinc</keyword>
<comment type="caution">
    <text evidence="9">The sequence shown here is derived from an EMBL/GenBank/DDBJ whole genome shotgun (WGS) entry which is preliminary data.</text>
</comment>
<feature type="transmembrane region" description="Helical" evidence="7">
    <location>
        <begin position="522"/>
        <end position="540"/>
    </location>
</feature>